<dbReference type="Gene3D" id="1.10.1740.10">
    <property type="match status" value="1"/>
</dbReference>
<feature type="domain" description="RNA polymerase sigma-70 region 2" evidence="6">
    <location>
        <begin position="21"/>
        <end position="88"/>
    </location>
</feature>
<feature type="domain" description="RNA polymerase sigma factor 70 region 4 type 2" evidence="7">
    <location>
        <begin position="118"/>
        <end position="168"/>
    </location>
</feature>
<proteinExistence type="inferred from homology"/>
<dbReference type="PANTHER" id="PTHR43133:SF8">
    <property type="entry name" value="RNA POLYMERASE SIGMA FACTOR HI_1459-RELATED"/>
    <property type="match status" value="1"/>
</dbReference>
<dbReference type="AlphaFoldDB" id="A0A562JLD8"/>
<organism evidence="8 9">
    <name type="scientific">Sedimentibacter saalensis</name>
    <dbReference type="NCBI Taxonomy" id="130788"/>
    <lineage>
        <taxon>Bacteria</taxon>
        <taxon>Bacillati</taxon>
        <taxon>Bacillota</taxon>
        <taxon>Tissierellia</taxon>
        <taxon>Sedimentibacter</taxon>
    </lineage>
</organism>
<dbReference type="InterPro" id="IPR036388">
    <property type="entry name" value="WH-like_DNA-bd_sf"/>
</dbReference>
<dbReference type="InterPro" id="IPR013324">
    <property type="entry name" value="RNA_pol_sigma_r3/r4-like"/>
</dbReference>
<dbReference type="PANTHER" id="PTHR43133">
    <property type="entry name" value="RNA POLYMERASE ECF-TYPE SIGMA FACTO"/>
    <property type="match status" value="1"/>
</dbReference>
<dbReference type="InterPro" id="IPR007627">
    <property type="entry name" value="RNA_pol_sigma70_r2"/>
</dbReference>
<gene>
    <name evidence="8" type="ORF">LY60_00415</name>
</gene>
<dbReference type="Gene3D" id="1.10.10.10">
    <property type="entry name" value="Winged helix-like DNA-binding domain superfamily/Winged helix DNA-binding domain"/>
    <property type="match status" value="1"/>
</dbReference>
<keyword evidence="3" id="KW-0731">Sigma factor</keyword>
<evidence type="ECO:0000256" key="3">
    <source>
        <dbReference type="ARBA" id="ARBA00023082"/>
    </source>
</evidence>
<dbReference type="InterPro" id="IPR039425">
    <property type="entry name" value="RNA_pol_sigma-70-like"/>
</dbReference>
<dbReference type="EMBL" id="VLKH01000001">
    <property type="protein sequence ID" value="TWH83803.1"/>
    <property type="molecule type" value="Genomic_DNA"/>
</dbReference>
<dbReference type="Proteomes" id="UP000315343">
    <property type="component" value="Unassembled WGS sequence"/>
</dbReference>
<evidence type="ECO:0000313" key="8">
    <source>
        <dbReference type="EMBL" id="TWH83803.1"/>
    </source>
</evidence>
<dbReference type="Pfam" id="PF08281">
    <property type="entry name" value="Sigma70_r4_2"/>
    <property type="match status" value="1"/>
</dbReference>
<evidence type="ECO:0000259" key="7">
    <source>
        <dbReference type="Pfam" id="PF08281"/>
    </source>
</evidence>
<evidence type="ECO:0000256" key="4">
    <source>
        <dbReference type="ARBA" id="ARBA00023125"/>
    </source>
</evidence>
<dbReference type="SUPFAM" id="SSF88946">
    <property type="entry name" value="Sigma2 domain of RNA polymerase sigma factors"/>
    <property type="match status" value="1"/>
</dbReference>
<dbReference type="InterPro" id="IPR013325">
    <property type="entry name" value="RNA_pol_sigma_r2"/>
</dbReference>
<evidence type="ECO:0000313" key="9">
    <source>
        <dbReference type="Proteomes" id="UP000315343"/>
    </source>
</evidence>
<dbReference type="OrthoDB" id="9784984at2"/>
<dbReference type="GO" id="GO:0016987">
    <property type="term" value="F:sigma factor activity"/>
    <property type="evidence" value="ECO:0007669"/>
    <property type="project" value="UniProtKB-KW"/>
</dbReference>
<protein>
    <submittedName>
        <fullName evidence="8">RNA polymerase sigma-70 factor (ECF subfamily)</fullName>
    </submittedName>
</protein>
<evidence type="ECO:0000256" key="1">
    <source>
        <dbReference type="ARBA" id="ARBA00010641"/>
    </source>
</evidence>
<dbReference type="RefSeq" id="WP_145079285.1">
    <property type="nucleotide sequence ID" value="NZ_VLKH01000001.1"/>
</dbReference>
<dbReference type="NCBIfam" id="TIGR02937">
    <property type="entry name" value="sigma70-ECF"/>
    <property type="match status" value="1"/>
</dbReference>
<dbReference type="InterPro" id="IPR014284">
    <property type="entry name" value="RNA_pol_sigma-70_dom"/>
</dbReference>
<keyword evidence="4" id="KW-0238">DNA-binding</keyword>
<reference evidence="8 9" key="1">
    <citation type="submission" date="2019-07" db="EMBL/GenBank/DDBJ databases">
        <title>Genomic Encyclopedia of Type Strains, Phase I: the one thousand microbial genomes (KMG-I) project.</title>
        <authorList>
            <person name="Kyrpides N."/>
        </authorList>
    </citation>
    <scope>NUCLEOTIDE SEQUENCE [LARGE SCALE GENOMIC DNA]</scope>
    <source>
        <strain evidence="8 9">DSM 13558</strain>
    </source>
</reference>
<dbReference type="Pfam" id="PF04542">
    <property type="entry name" value="Sigma70_r2"/>
    <property type="match status" value="1"/>
</dbReference>
<evidence type="ECO:0000259" key="6">
    <source>
        <dbReference type="Pfam" id="PF04542"/>
    </source>
</evidence>
<keyword evidence="5" id="KW-0804">Transcription</keyword>
<name>A0A562JLD8_9FIRM</name>
<keyword evidence="2" id="KW-0805">Transcription regulation</keyword>
<dbReference type="SUPFAM" id="SSF88659">
    <property type="entry name" value="Sigma3 and sigma4 domains of RNA polymerase sigma factors"/>
    <property type="match status" value="1"/>
</dbReference>
<comment type="similarity">
    <text evidence="1">Belongs to the sigma-70 factor family. ECF subfamily.</text>
</comment>
<dbReference type="GO" id="GO:0003677">
    <property type="term" value="F:DNA binding"/>
    <property type="evidence" value="ECO:0007669"/>
    <property type="project" value="UniProtKB-KW"/>
</dbReference>
<evidence type="ECO:0000256" key="5">
    <source>
        <dbReference type="ARBA" id="ARBA00023163"/>
    </source>
</evidence>
<keyword evidence="9" id="KW-1185">Reference proteome</keyword>
<dbReference type="InterPro" id="IPR013249">
    <property type="entry name" value="RNA_pol_sigma70_r4_t2"/>
</dbReference>
<sequence>MLIYLNLIDTEEEKSKFEKIYYQYKQLLFYVANKILNDEYLSEDAVHETFIKIAENISNISEAICPQTKSYIVIIVRNISLNILKKQKSYLDIDNYSEIISDDYSLEDEVLSKYSFNLIVEEISNLTVTYKDVLYLTYVEGLSTKEIARLINVENEAVKKRLQRGRKILLENIRKRDK</sequence>
<evidence type="ECO:0000256" key="2">
    <source>
        <dbReference type="ARBA" id="ARBA00023015"/>
    </source>
</evidence>
<comment type="caution">
    <text evidence="8">The sequence shown here is derived from an EMBL/GenBank/DDBJ whole genome shotgun (WGS) entry which is preliminary data.</text>
</comment>
<dbReference type="CDD" id="cd06171">
    <property type="entry name" value="Sigma70_r4"/>
    <property type="match status" value="1"/>
</dbReference>
<dbReference type="GO" id="GO:0006352">
    <property type="term" value="P:DNA-templated transcription initiation"/>
    <property type="evidence" value="ECO:0007669"/>
    <property type="project" value="InterPro"/>
</dbReference>
<accession>A0A562JLD8</accession>